<feature type="compositionally biased region" description="Polar residues" evidence="1">
    <location>
        <begin position="57"/>
        <end position="73"/>
    </location>
</feature>
<evidence type="ECO:0000256" key="1">
    <source>
        <dbReference type="SAM" id="MobiDB-lite"/>
    </source>
</evidence>
<proteinExistence type="predicted"/>
<evidence type="ECO:0000313" key="3">
    <source>
        <dbReference type="Proteomes" id="UP001162131"/>
    </source>
</evidence>
<sequence>MAGKTEIPTKTLTKRPTDIQTETSTEISAKSSKATSTKILTGFSKMPIKTHQKSQQHPRQIFQLKSNRDTSTNLKKDSKGNLKNTCRNLKGILLEDLSTENSKEIAKEIQARSSIEFQTETNRNANQILKQISRQQFWQKMEEVRWCGRQERRK</sequence>
<protein>
    <submittedName>
        <fullName evidence="2">Uncharacterized protein</fullName>
    </submittedName>
</protein>
<dbReference type="Proteomes" id="UP001162131">
    <property type="component" value="Unassembled WGS sequence"/>
</dbReference>
<name>A0AAU9JMR3_9CILI</name>
<keyword evidence="3" id="KW-1185">Reference proteome</keyword>
<feature type="region of interest" description="Disordered" evidence="1">
    <location>
        <begin position="47"/>
        <end position="82"/>
    </location>
</feature>
<comment type="caution">
    <text evidence="2">The sequence shown here is derived from an EMBL/GenBank/DDBJ whole genome shotgun (WGS) entry which is preliminary data.</text>
</comment>
<dbReference type="AlphaFoldDB" id="A0AAU9JMR3"/>
<gene>
    <name evidence="2" type="ORF">BSTOLATCC_MIC39829</name>
</gene>
<evidence type="ECO:0000313" key="2">
    <source>
        <dbReference type="EMBL" id="CAG9325791.1"/>
    </source>
</evidence>
<feature type="compositionally biased region" description="Low complexity" evidence="1">
    <location>
        <begin position="21"/>
        <end position="33"/>
    </location>
</feature>
<accession>A0AAU9JMR3</accession>
<organism evidence="2 3">
    <name type="scientific">Blepharisma stoltei</name>
    <dbReference type="NCBI Taxonomy" id="1481888"/>
    <lineage>
        <taxon>Eukaryota</taxon>
        <taxon>Sar</taxon>
        <taxon>Alveolata</taxon>
        <taxon>Ciliophora</taxon>
        <taxon>Postciliodesmatophora</taxon>
        <taxon>Heterotrichea</taxon>
        <taxon>Heterotrichida</taxon>
        <taxon>Blepharismidae</taxon>
        <taxon>Blepharisma</taxon>
    </lineage>
</organism>
<dbReference type="EMBL" id="CAJZBQ010000039">
    <property type="protein sequence ID" value="CAG9325791.1"/>
    <property type="molecule type" value="Genomic_DNA"/>
</dbReference>
<reference evidence="2" key="1">
    <citation type="submission" date="2021-09" db="EMBL/GenBank/DDBJ databases">
        <authorList>
            <consortium name="AG Swart"/>
            <person name="Singh M."/>
            <person name="Singh A."/>
            <person name="Seah K."/>
            <person name="Emmerich C."/>
        </authorList>
    </citation>
    <scope>NUCLEOTIDE SEQUENCE</scope>
    <source>
        <strain evidence="2">ATCC30299</strain>
    </source>
</reference>
<feature type="region of interest" description="Disordered" evidence="1">
    <location>
        <begin position="1"/>
        <end position="33"/>
    </location>
</feature>